<protein>
    <recommendedName>
        <fullName evidence="3">Methyltransferase domain-containing protein</fullName>
    </recommendedName>
</protein>
<keyword evidence="2" id="KW-1185">Reference proteome</keyword>
<dbReference type="OrthoDB" id="5522265at2"/>
<evidence type="ECO:0008006" key="3">
    <source>
        <dbReference type="Google" id="ProtNLM"/>
    </source>
</evidence>
<reference evidence="1 2" key="1">
    <citation type="submission" date="2019-05" db="EMBL/GenBank/DDBJ databases">
        <title>We sequenced the genome of Paenibacillus hemerocallicola KCTC 33185 for further insight into its adaptation and study the phylogeny of Paenibacillus.</title>
        <authorList>
            <person name="Narsing Rao M.P."/>
        </authorList>
    </citation>
    <scope>NUCLEOTIDE SEQUENCE [LARGE SCALE GENOMIC DNA]</scope>
    <source>
        <strain evidence="1 2">KCTC 33185</strain>
    </source>
</reference>
<dbReference type="Proteomes" id="UP000307943">
    <property type="component" value="Unassembled WGS sequence"/>
</dbReference>
<dbReference type="Gene3D" id="3.40.50.150">
    <property type="entry name" value="Vaccinia Virus protein VP39"/>
    <property type="match status" value="1"/>
</dbReference>
<dbReference type="InterPro" id="IPR029063">
    <property type="entry name" value="SAM-dependent_MTases_sf"/>
</dbReference>
<comment type="caution">
    <text evidence="1">The sequence shown here is derived from an EMBL/GenBank/DDBJ whole genome shotgun (WGS) entry which is preliminary data.</text>
</comment>
<gene>
    <name evidence="1" type="ORF">FE784_09775</name>
</gene>
<dbReference type="SUPFAM" id="SSF53335">
    <property type="entry name" value="S-adenosyl-L-methionine-dependent methyltransferases"/>
    <property type="match status" value="1"/>
</dbReference>
<dbReference type="AlphaFoldDB" id="A0A5C4TBT7"/>
<accession>A0A5C4TBT7</accession>
<dbReference type="RefSeq" id="WP_139602008.1">
    <property type="nucleotide sequence ID" value="NZ_VDCQ01000010.1"/>
</dbReference>
<name>A0A5C4TBT7_9BACL</name>
<evidence type="ECO:0000313" key="2">
    <source>
        <dbReference type="Proteomes" id="UP000307943"/>
    </source>
</evidence>
<evidence type="ECO:0000313" key="1">
    <source>
        <dbReference type="EMBL" id="TNJ66544.1"/>
    </source>
</evidence>
<proteinExistence type="predicted"/>
<organism evidence="1 2">
    <name type="scientific">Paenibacillus hemerocallicola</name>
    <dbReference type="NCBI Taxonomy" id="1172614"/>
    <lineage>
        <taxon>Bacteria</taxon>
        <taxon>Bacillati</taxon>
        <taxon>Bacillota</taxon>
        <taxon>Bacilli</taxon>
        <taxon>Bacillales</taxon>
        <taxon>Paenibacillaceae</taxon>
        <taxon>Paenibacillus</taxon>
    </lineage>
</organism>
<dbReference type="EMBL" id="VDCQ01000010">
    <property type="protein sequence ID" value="TNJ66544.1"/>
    <property type="molecule type" value="Genomic_DNA"/>
</dbReference>
<sequence>MANRREDLYGKAATAFIERYGTKVRRGPFAGMRYLNEPSINVLVTKLLGIYEQELYDVIENEIIPARYKRIVNVGCGDGYYAVGLALRMRKARIIAYDIKASARRKCREMARLNGTIDRLELEPFCDTGTLQDKVKRSKERRTLLFCDAEGYELELLDPDLVPSLSHCDMLVELHDFIHSGIKRAILSRFEQTHAVTLLKSAPRDPENYPELQGLSLQERSLCVSERRPAGMEWVFLKSTAEKD</sequence>